<evidence type="ECO:0000313" key="1">
    <source>
        <dbReference type="EMBL" id="QZE12933.1"/>
    </source>
</evidence>
<accession>A0AC61NBS0</accession>
<evidence type="ECO:0000313" key="2">
    <source>
        <dbReference type="Proteomes" id="UP000826212"/>
    </source>
</evidence>
<organism evidence="1 2">
    <name type="scientific">Halosquirtibacter laminarini</name>
    <dbReference type="NCBI Taxonomy" id="3374600"/>
    <lineage>
        <taxon>Bacteria</taxon>
        <taxon>Pseudomonadati</taxon>
        <taxon>Bacteroidota</taxon>
        <taxon>Bacteroidia</taxon>
        <taxon>Marinilabiliales</taxon>
        <taxon>Prolixibacteraceae</taxon>
        <taxon>Halosquirtibacter</taxon>
    </lineage>
</organism>
<dbReference type="EMBL" id="CP081303">
    <property type="protein sequence ID" value="QZE12933.1"/>
    <property type="molecule type" value="Genomic_DNA"/>
</dbReference>
<reference evidence="1" key="1">
    <citation type="submission" date="2021-08" db="EMBL/GenBank/DDBJ databases">
        <title>Novel anaerobic bacterium isolated from sea squirt in East Sea, Republic of Korea.</title>
        <authorList>
            <person name="Nguyen T.H."/>
            <person name="Li Z."/>
            <person name="Lee Y.-J."/>
            <person name="Ko J."/>
            <person name="Kim S.-G."/>
        </authorList>
    </citation>
    <scope>NUCLEOTIDE SEQUENCE</scope>
    <source>
        <strain evidence="1">KCTC 25031</strain>
    </source>
</reference>
<sequence length="352" mass="40155">MKKSVMLAMSGGTDSSVSAMLLQEQGYVVKGVTFRMFDTEEETPQFVEDAKTLAHRLGIEHYTVDIRSDFRQTIVETFMKQYQVGITPNPCVLCNNTIKWPYLIEAADRYGCDYVATGHYTQVVEKEGIFYIDSGLDPEKEQSFFLWGLPQEILSRTIFPLGRYNKEEIREMAAQRGFQKVATKKDSMGVCFLQGKDYRLFLKELYEQYGVQIPRGNFVDETGAFLGKHQGVPYYTLGQRRGLGVNFNKPLYVIGMNVDREEIILGDKSNLLTSRILLKDIHLTDPNLLGYDALEVRIRYRKQYVLGHVMSVDGDEMVVQLHEPEILEAPGQTATLYHHGRVVAGGWIAENY</sequence>
<protein>
    <submittedName>
        <fullName evidence="1">tRNA 2-thiouridine(34) synthase MnmA</fullName>
    </submittedName>
</protein>
<keyword evidence="2" id="KW-1185">Reference proteome</keyword>
<gene>
    <name evidence="1" type="primary">mnmA</name>
    <name evidence="1" type="ORF">K4L44_10065</name>
</gene>
<dbReference type="Proteomes" id="UP000826212">
    <property type="component" value="Chromosome"/>
</dbReference>
<name>A0AC61NBS0_9BACT</name>
<proteinExistence type="predicted"/>